<dbReference type="GO" id="GO:0016787">
    <property type="term" value="F:hydrolase activity"/>
    <property type="evidence" value="ECO:0007669"/>
    <property type="project" value="UniProtKB-KW"/>
</dbReference>
<evidence type="ECO:0000313" key="4">
    <source>
        <dbReference type="Proteomes" id="UP000198310"/>
    </source>
</evidence>
<name>A0A238VEK2_9BACT</name>
<dbReference type="EMBL" id="FZNS01000001">
    <property type="protein sequence ID" value="SNR32830.1"/>
    <property type="molecule type" value="Genomic_DNA"/>
</dbReference>
<dbReference type="Pfam" id="PF01757">
    <property type="entry name" value="Acyl_transf_3"/>
    <property type="match status" value="1"/>
</dbReference>
<keyword evidence="1" id="KW-0472">Membrane</keyword>
<feature type="transmembrane region" description="Helical" evidence="1">
    <location>
        <begin position="258"/>
        <end position="277"/>
    </location>
</feature>
<feature type="transmembrane region" description="Helical" evidence="1">
    <location>
        <begin position="88"/>
        <end position="109"/>
    </location>
</feature>
<protein>
    <submittedName>
        <fullName evidence="3">Peptidoglycan/LPS O-acetylase OafA/YrhL, contains acyltransferase and SGNH-hydrolase domains</fullName>
    </submittedName>
</protein>
<keyword evidence="3" id="KW-0808">Transferase</keyword>
<feature type="transmembrane region" description="Helical" evidence="1">
    <location>
        <begin position="55"/>
        <end position="76"/>
    </location>
</feature>
<evidence type="ECO:0000256" key="1">
    <source>
        <dbReference type="SAM" id="Phobius"/>
    </source>
</evidence>
<dbReference type="PANTHER" id="PTHR23028:SF53">
    <property type="entry name" value="ACYL_TRANSF_3 DOMAIN-CONTAINING PROTEIN"/>
    <property type="match status" value="1"/>
</dbReference>
<dbReference type="Proteomes" id="UP000198310">
    <property type="component" value="Unassembled WGS sequence"/>
</dbReference>
<gene>
    <name evidence="3" type="ORF">SAMN06269173_101554</name>
</gene>
<feature type="transmembrane region" description="Helical" evidence="1">
    <location>
        <begin position="173"/>
        <end position="190"/>
    </location>
</feature>
<keyword evidence="3" id="KW-0378">Hydrolase</keyword>
<dbReference type="GO" id="GO:0016747">
    <property type="term" value="F:acyltransferase activity, transferring groups other than amino-acyl groups"/>
    <property type="evidence" value="ECO:0007669"/>
    <property type="project" value="InterPro"/>
</dbReference>
<keyword evidence="4" id="KW-1185">Reference proteome</keyword>
<feature type="domain" description="Acyltransferase 3" evidence="2">
    <location>
        <begin position="12"/>
        <end position="339"/>
    </location>
</feature>
<feature type="transmembrane region" description="Helical" evidence="1">
    <location>
        <begin position="229"/>
        <end position="252"/>
    </location>
</feature>
<dbReference type="GO" id="GO:0016020">
    <property type="term" value="C:membrane"/>
    <property type="evidence" value="ECO:0007669"/>
    <property type="project" value="TreeGrafter"/>
</dbReference>
<accession>A0A238VEK2</accession>
<reference evidence="4" key="1">
    <citation type="submission" date="2017-06" db="EMBL/GenBank/DDBJ databases">
        <authorList>
            <person name="Varghese N."/>
            <person name="Submissions S."/>
        </authorList>
    </citation>
    <scope>NUCLEOTIDE SEQUENCE [LARGE SCALE GENOMIC DNA]</scope>
    <source>
        <strain evidence="4">DSM 28041</strain>
    </source>
</reference>
<feature type="transmembrane region" description="Helical" evidence="1">
    <location>
        <begin position="289"/>
        <end position="310"/>
    </location>
</feature>
<proteinExistence type="predicted"/>
<evidence type="ECO:0000259" key="2">
    <source>
        <dbReference type="Pfam" id="PF01757"/>
    </source>
</evidence>
<keyword evidence="1" id="KW-0812">Transmembrane</keyword>
<dbReference type="AlphaFoldDB" id="A0A238VEK2"/>
<dbReference type="RefSeq" id="WP_089331567.1">
    <property type="nucleotide sequence ID" value="NZ_FZNS01000001.1"/>
</dbReference>
<evidence type="ECO:0000313" key="3">
    <source>
        <dbReference type="EMBL" id="SNR32830.1"/>
    </source>
</evidence>
<dbReference type="InterPro" id="IPR050879">
    <property type="entry name" value="Acyltransferase_3"/>
</dbReference>
<keyword evidence="1" id="KW-1133">Transmembrane helix</keyword>
<organism evidence="3 4">
    <name type="scientific">Hymenobacter mucosus</name>
    <dbReference type="NCBI Taxonomy" id="1411120"/>
    <lineage>
        <taxon>Bacteria</taxon>
        <taxon>Pseudomonadati</taxon>
        <taxon>Bacteroidota</taxon>
        <taxon>Cytophagia</taxon>
        <taxon>Cytophagales</taxon>
        <taxon>Hymenobacteraceae</taxon>
        <taxon>Hymenobacter</taxon>
    </lineage>
</organism>
<feature type="transmembrane region" description="Helical" evidence="1">
    <location>
        <begin position="196"/>
        <end position="217"/>
    </location>
</feature>
<feature type="transmembrane region" description="Helical" evidence="1">
    <location>
        <begin position="147"/>
        <end position="166"/>
    </location>
</feature>
<dbReference type="InterPro" id="IPR002656">
    <property type="entry name" value="Acyl_transf_3_dom"/>
</dbReference>
<dbReference type="GO" id="GO:0009103">
    <property type="term" value="P:lipopolysaccharide biosynthetic process"/>
    <property type="evidence" value="ECO:0007669"/>
    <property type="project" value="TreeGrafter"/>
</dbReference>
<keyword evidence="3" id="KW-0012">Acyltransferase</keyword>
<feature type="transmembrane region" description="Helical" evidence="1">
    <location>
        <begin position="322"/>
        <end position="343"/>
    </location>
</feature>
<dbReference type="PANTHER" id="PTHR23028">
    <property type="entry name" value="ACETYLTRANSFERASE"/>
    <property type="match status" value="1"/>
</dbReference>
<feature type="transmembrane region" description="Helical" evidence="1">
    <location>
        <begin position="12"/>
        <end position="33"/>
    </location>
</feature>
<sequence length="369" mass="41897">MSTTVSKREDRNYALDLLRFIAAFAVVIFHYTYRGYMADNLNPVSYPWLGSICKYGYLGVHLFFVISGYVVLMSAMGKTVWQFFFSRFTRLYPAFWVACTLTFLAIRFLGPVADSPFRTHLMDASLTQYIVNMTMLQQFFGFRDLDGVYWTLTVEISFYFLISLLIAYKLVDYMQWILMGWLFYSLLAGSTPAPSVFSFAFFPQFAPLFIGGMLLYLRKIGFTQRWKLHILLLVALGLALRNGIAASVGLGVAFHDQFSPVIVGSIIVAIFAVLLLITDGYITLKRFNALGTLGALTYPVYLLHHNIGYIFYQRLHTISNKYVLLVGLTIASFIAAYLVHVLVEKRYARALGQQVDAFLKKFTPASSKA</sequence>